<sequence>MKRQTPFGHGHEFEFGLKIVEKSTDGKNVIAVQCNFCVFNGRETRKGAGVKQKCTANVHFFRSPFRPKLYRKHMEIVHTSDWLNYKTLSTEQKHKFFDEKQRSGIHACLDTTKESITFDIRNVAIVDELIGNFFFKPELDEDNKDVLRICSAALAIDHVSVGLSFRQAAAVITQHRNRIKNAKLMGISDHMVGNFVRVLLAVALQLLSTVLCSSSVWAFSLAGDASTHQGTPLLDQQIRVCRNGIRINLHLVLVQFFQRHTA</sequence>
<dbReference type="OrthoDB" id="64406at2759"/>
<dbReference type="PANTHER" id="PTHR37067:SF3">
    <property type="entry name" value="PX DOMAIN-CONTAINING PROTEIN"/>
    <property type="match status" value="1"/>
</dbReference>
<proteinExistence type="predicted"/>
<keyword evidence="2" id="KW-1185">Reference proteome</keyword>
<protein>
    <submittedName>
        <fullName evidence="1">Uncharacterized protein</fullName>
    </submittedName>
</protein>
<gene>
    <name evidence="1" type="ORF">MARPO_0048s0097</name>
</gene>
<accession>A0A2R6WYQ4</accession>
<dbReference type="AlphaFoldDB" id="A0A2R6WYQ4"/>
<evidence type="ECO:0000313" key="1">
    <source>
        <dbReference type="EMBL" id="PTQ38992.1"/>
    </source>
</evidence>
<name>A0A2R6WYQ4_MARPO</name>
<organism evidence="1 2">
    <name type="scientific">Marchantia polymorpha</name>
    <name type="common">Common liverwort</name>
    <name type="synonym">Marchantia aquatica</name>
    <dbReference type="NCBI Taxonomy" id="3197"/>
    <lineage>
        <taxon>Eukaryota</taxon>
        <taxon>Viridiplantae</taxon>
        <taxon>Streptophyta</taxon>
        <taxon>Embryophyta</taxon>
        <taxon>Marchantiophyta</taxon>
        <taxon>Marchantiopsida</taxon>
        <taxon>Marchantiidae</taxon>
        <taxon>Marchantiales</taxon>
        <taxon>Marchantiaceae</taxon>
        <taxon>Marchantia</taxon>
    </lineage>
</organism>
<dbReference type="EMBL" id="KZ772720">
    <property type="protein sequence ID" value="PTQ38992.1"/>
    <property type="molecule type" value="Genomic_DNA"/>
</dbReference>
<evidence type="ECO:0000313" key="2">
    <source>
        <dbReference type="Proteomes" id="UP000244005"/>
    </source>
</evidence>
<dbReference type="Proteomes" id="UP000244005">
    <property type="component" value="Unassembled WGS sequence"/>
</dbReference>
<reference evidence="2" key="1">
    <citation type="journal article" date="2017" name="Cell">
        <title>Insights into land plant evolution garnered from the Marchantia polymorpha genome.</title>
        <authorList>
            <person name="Bowman J.L."/>
            <person name="Kohchi T."/>
            <person name="Yamato K.T."/>
            <person name="Jenkins J."/>
            <person name="Shu S."/>
            <person name="Ishizaki K."/>
            <person name="Yamaoka S."/>
            <person name="Nishihama R."/>
            <person name="Nakamura Y."/>
            <person name="Berger F."/>
            <person name="Adam C."/>
            <person name="Aki S.S."/>
            <person name="Althoff F."/>
            <person name="Araki T."/>
            <person name="Arteaga-Vazquez M.A."/>
            <person name="Balasubrmanian S."/>
            <person name="Barry K."/>
            <person name="Bauer D."/>
            <person name="Boehm C.R."/>
            <person name="Briginshaw L."/>
            <person name="Caballero-Perez J."/>
            <person name="Catarino B."/>
            <person name="Chen F."/>
            <person name="Chiyoda S."/>
            <person name="Chovatia M."/>
            <person name="Davies K.M."/>
            <person name="Delmans M."/>
            <person name="Demura T."/>
            <person name="Dierschke T."/>
            <person name="Dolan L."/>
            <person name="Dorantes-Acosta A.E."/>
            <person name="Eklund D.M."/>
            <person name="Florent S.N."/>
            <person name="Flores-Sandoval E."/>
            <person name="Fujiyama A."/>
            <person name="Fukuzawa H."/>
            <person name="Galik B."/>
            <person name="Grimanelli D."/>
            <person name="Grimwood J."/>
            <person name="Grossniklaus U."/>
            <person name="Hamada T."/>
            <person name="Haseloff J."/>
            <person name="Hetherington A.J."/>
            <person name="Higo A."/>
            <person name="Hirakawa Y."/>
            <person name="Hundley H.N."/>
            <person name="Ikeda Y."/>
            <person name="Inoue K."/>
            <person name="Inoue S.I."/>
            <person name="Ishida S."/>
            <person name="Jia Q."/>
            <person name="Kakita M."/>
            <person name="Kanazawa T."/>
            <person name="Kawai Y."/>
            <person name="Kawashima T."/>
            <person name="Kennedy M."/>
            <person name="Kinose K."/>
            <person name="Kinoshita T."/>
            <person name="Kohara Y."/>
            <person name="Koide E."/>
            <person name="Komatsu K."/>
            <person name="Kopischke S."/>
            <person name="Kubo M."/>
            <person name="Kyozuka J."/>
            <person name="Lagercrantz U."/>
            <person name="Lin S.S."/>
            <person name="Lindquist E."/>
            <person name="Lipzen A.M."/>
            <person name="Lu C.W."/>
            <person name="De Luna E."/>
            <person name="Martienssen R.A."/>
            <person name="Minamino N."/>
            <person name="Mizutani M."/>
            <person name="Mizutani M."/>
            <person name="Mochizuki N."/>
            <person name="Monte I."/>
            <person name="Mosher R."/>
            <person name="Nagasaki H."/>
            <person name="Nakagami H."/>
            <person name="Naramoto S."/>
            <person name="Nishitani K."/>
            <person name="Ohtani M."/>
            <person name="Okamoto T."/>
            <person name="Okumura M."/>
            <person name="Phillips J."/>
            <person name="Pollak B."/>
            <person name="Reinders A."/>
            <person name="Rovekamp M."/>
            <person name="Sano R."/>
            <person name="Sawa S."/>
            <person name="Schmid M.W."/>
            <person name="Shirakawa M."/>
            <person name="Solano R."/>
            <person name="Spunde A."/>
            <person name="Suetsugu N."/>
            <person name="Sugano S."/>
            <person name="Sugiyama A."/>
            <person name="Sun R."/>
            <person name="Suzuki Y."/>
            <person name="Takenaka M."/>
            <person name="Takezawa D."/>
            <person name="Tomogane H."/>
            <person name="Tsuzuki M."/>
            <person name="Ueda T."/>
            <person name="Umeda M."/>
            <person name="Ward J.M."/>
            <person name="Watanabe Y."/>
            <person name="Yazaki K."/>
            <person name="Yokoyama R."/>
            <person name="Yoshitake Y."/>
            <person name="Yotsui I."/>
            <person name="Zachgo S."/>
            <person name="Schmutz J."/>
        </authorList>
    </citation>
    <scope>NUCLEOTIDE SEQUENCE [LARGE SCALE GENOMIC DNA]</scope>
    <source>
        <strain evidence="2">Tak-1</strain>
    </source>
</reference>
<feature type="non-terminal residue" evidence="1">
    <location>
        <position position="262"/>
    </location>
</feature>
<dbReference type="PANTHER" id="PTHR37067">
    <property type="entry name" value="PX DOMAIN-CONTAINING PROTEIN"/>
    <property type="match status" value="1"/>
</dbReference>